<gene>
    <name evidence="1" type="ORF">L1987_00905</name>
</gene>
<sequence length="92" mass="10700">MLMSIMIFLVLNLGTNSVIRRLTLFICSDFRGHKKTHHIVCVNIKHAMLRTINQLVVYRISLLFRSAWAGLVEHSVFHLHEGLTHVILPYYT</sequence>
<organism evidence="1 2">
    <name type="scientific">Smallanthus sonchifolius</name>
    <dbReference type="NCBI Taxonomy" id="185202"/>
    <lineage>
        <taxon>Eukaryota</taxon>
        <taxon>Viridiplantae</taxon>
        <taxon>Streptophyta</taxon>
        <taxon>Embryophyta</taxon>
        <taxon>Tracheophyta</taxon>
        <taxon>Spermatophyta</taxon>
        <taxon>Magnoliopsida</taxon>
        <taxon>eudicotyledons</taxon>
        <taxon>Gunneridae</taxon>
        <taxon>Pentapetalae</taxon>
        <taxon>asterids</taxon>
        <taxon>campanulids</taxon>
        <taxon>Asterales</taxon>
        <taxon>Asteraceae</taxon>
        <taxon>Asteroideae</taxon>
        <taxon>Heliantheae alliance</taxon>
        <taxon>Millerieae</taxon>
        <taxon>Smallanthus</taxon>
    </lineage>
</organism>
<dbReference type="EMBL" id="CM042018">
    <property type="protein sequence ID" value="KAI3826847.1"/>
    <property type="molecule type" value="Genomic_DNA"/>
</dbReference>
<evidence type="ECO:0000313" key="1">
    <source>
        <dbReference type="EMBL" id="KAI3826847.1"/>
    </source>
</evidence>
<name>A0ACB9K3L6_9ASTR</name>
<keyword evidence="2" id="KW-1185">Reference proteome</keyword>
<evidence type="ECO:0000313" key="2">
    <source>
        <dbReference type="Proteomes" id="UP001056120"/>
    </source>
</evidence>
<dbReference type="Proteomes" id="UP001056120">
    <property type="component" value="Linkage Group LG01"/>
</dbReference>
<accession>A0ACB9K3L6</accession>
<protein>
    <submittedName>
        <fullName evidence="1">Uncharacterized protein</fullName>
    </submittedName>
</protein>
<reference evidence="2" key="1">
    <citation type="journal article" date="2022" name="Mol. Ecol. Resour.">
        <title>The genomes of chicory, endive, great burdock and yacon provide insights into Asteraceae palaeo-polyploidization history and plant inulin production.</title>
        <authorList>
            <person name="Fan W."/>
            <person name="Wang S."/>
            <person name="Wang H."/>
            <person name="Wang A."/>
            <person name="Jiang F."/>
            <person name="Liu H."/>
            <person name="Zhao H."/>
            <person name="Xu D."/>
            <person name="Zhang Y."/>
        </authorList>
    </citation>
    <scope>NUCLEOTIDE SEQUENCE [LARGE SCALE GENOMIC DNA]</scope>
    <source>
        <strain evidence="2">cv. Yunnan</strain>
    </source>
</reference>
<proteinExistence type="predicted"/>
<comment type="caution">
    <text evidence="1">The sequence shown here is derived from an EMBL/GenBank/DDBJ whole genome shotgun (WGS) entry which is preliminary data.</text>
</comment>
<reference evidence="1 2" key="2">
    <citation type="journal article" date="2022" name="Mol. Ecol. Resour.">
        <title>The genomes of chicory, endive, great burdock and yacon provide insights into Asteraceae paleo-polyploidization history and plant inulin production.</title>
        <authorList>
            <person name="Fan W."/>
            <person name="Wang S."/>
            <person name="Wang H."/>
            <person name="Wang A."/>
            <person name="Jiang F."/>
            <person name="Liu H."/>
            <person name="Zhao H."/>
            <person name="Xu D."/>
            <person name="Zhang Y."/>
        </authorList>
    </citation>
    <scope>NUCLEOTIDE SEQUENCE [LARGE SCALE GENOMIC DNA]</scope>
    <source>
        <strain evidence="2">cv. Yunnan</strain>
        <tissue evidence="1">Leaves</tissue>
    </source>
</reference>